<evidence type="ECO:0000256" key="6">
    <source>
        <dbReference type="SAM" id="MobiDB-lite"/>
    </source>
</evidence>
<dbReference type="Proteomes" id="UP001360953">
    <property type="component" value="Unassembled WGS sequence"/>
</dbReference>
<proteinExistence type="inferred from homology"/>
<gene>
    <name evidence="7" type="ORF">J3D65DRAFT_434412</name>
</gene>
<dbReference type="RefSeq" id="XP_066653749.1">
    <property type="nucleotide sequence ID" value="XM_066796209.1"/>
</dbReference>
<sequence>MSPSQHRSKRPFQPSITTFFARSDRSDIDTTASPSHSPSHQQGIQVLPPNIQASLLNVGMRVRKAIPEGYQTHTKKMAPAFTSTTRPPTELNHNRPAELLPFCGLHKTGGLALQPSPIIISTTSAAASSNGAHAPTNDAQPLGAHEPIFDPAHFSFSSDSNASIVSTDSLHAPPTTNKRRYIDDDDSSSDADDESEMVGNNATNASARPLFPNFNTDFAVDAFARDDVQVSPRTKYPVSHTVMPDLSGGLMRPLARPRTRKRDGMGGGGAGRRHAIGNGAVDFEEANFLRPCEWREDKEIEMGGV</sequence>
<evidence type="ECO:0000256" key="3">
    <source>
        <dbReference type="ARBA" id="ARBA00005459"/>
    </source>
</evidence>
<name>A0ABR1LJX2_9PEZI</name>
<evidence type="ECO:0000313" key="7">
    <source>
        <dbReference type="EMBL" id="KAK7535024.1"/>
    </source>
</evidence>
<dbReference type="PANTHER" id="PTHR28081:SF1">
    <property type="entry name" value="DAMAGE-REGULATED IMPORT FACILITATOR 1"/>
    <property type="match status" value="1"/>
</dbReference>
<feature type="region of interest" description="Disordered" evidence="6">
    <location>
        <begin position="128"/>
        <end position="150"/>
    </location>
</feature>
<accession>A0ABR1LJX2</accession>
<comment type="subcellular location">
    <subcellularLocation>
        <location evidence="2">Cytoplasm</location>
    </subcellularLocation>
    <subcellularLocation>
        <location evidence="1">Nucleus</location>
    </subcellularLocation>
</comment>
<protein>
    <submittedName>
        <fullName evidence="7">Ribonucleotide reductase inhibitor-domain-containing protein</fullName>
    </submittedName>
</protein>
<feature type="compositionally biased region" description="Polar residues" evidence="6">
    <location>
        <begin position="29"/>
        <end position="44"/>
    </location>
</feature>
<dbReference type="Pfam" id="PF08591">
    <property type="entry name" value="RNR_inhib"/>
    <property type="match status" value="1"/>
</dbReference>
<evidence type="ECO:0000313" key="8">
    <source>
        <dbReference type="Proteomes" id="UP001360953"/>
    </source>
</evidence>
<organism evidence="7 8">
    <name type="scientific">Phyllosticta citribraziliensis</name>
    <dbReference type="NCBI Taxonomy" id="989973"/>
    <lineage>
        <taxon>Eukaryota</taxon>
        <taxon>Fungi</taxon>
        <taxon>Dikarya</taxon>
        <taxon>Ascomycota</taxon>
        <taxon>Pezizomycotina</taxon>
        <taxon>Dothideomycetes</taxon>
        <taxon>Dothideomycetes incertae sedis</taxon>
        <taxon>Botryosphaeriales</taxon>
        <taxon>Phyllostictaceae</taxon>
        <taxon>Phyllosticta</taxon>
    </lineage>
</organism>
<dbReference type="EMBL" id="JBBPEH010000008">
    <property type="protein sequence ID" value="KAK7535024.1"/>
    <property type="molecule type" value="Genomic_DNA"/>
</dbReference>
<dbReference type="GeneID" id="92029115"/>
<dbReference type="PANTHER" id="PTHR28081">
    <property type="entry name" value="DAMAGE-REGULATED IMPORT FACILITATOR 1-RELATED"/>
    <property type="match status" value="1"/>
</dbReference>
<feature type="compositionally biased region" description="Acidic residues" evidence="6">
    <location>
        <begin position="183"/>
        <end position="196"/>
    </location>
</feature>
<evidence type="ECO:0000256" key="1">
    <source>
        <dbReference type="ARBA" id="ARBA00004123"/>
    </source>
</evidence>
<feature type="region of interest" description="Disordered" evidence="6">
    <location>
        <begin position="239"/>
        <end position="273"/>
    </location>
</feature>
<dbReference type="InterPro" id="IPR013900">
    <property type="entry name" value="RNR_inhibitor"/>
</dbReference>
<evidence type="ECO:0000256" key="4">
    <source>
        <dbReference type="ARBA" id="ARBA00022490"/>
    </source>
</evidence>
<keyword evidence="8" id="KW-1185">Reference proteome</keyword>
<feature type="compositionally biased region" description="Basic residues" evidence="6">
    <location>
        <begin position="1"/>
        <end position="10"/>
    </location>
</feature>
<keyword evidence="5" id="KW-0539">Nucleus</keyword>
<feature type="region of interest" description="Disordered" evidence="6">
    <location>
        <begin position="165"/>
        <end position="207"/>
    </location>
</feature>
<comment type="caution">
    <text evidence="7">The sequence shown here is derived from an EMBL/GenBank/DDBJ whole genome shotgun (WGS) entry which is preliminary data.</text>
</comment>
<keyword evidence="4" id="KW-0963">Cytoplasm</keyword>
<feature type="region of interest" description="Disordered" evidence="6">
    <location>
        <begin position="1"/>
        <end position="44"/>
    </location>
</feature>
<evidence type="ECO:0000256" key="2">
    <source>
        <dbReference type="ARBA" id="ARBA00004496"/>
    </source>
</evidence>
<reference evidence="7 8" key="1">
    <citation type="submission" date="2024-04" db="EMBL/GenBank/DDBJ databases">
        <title>Phyllosticta paracitricarpa is synonymous to the EU quarantine fungus P. citricarpa based on phylogenomic analyses.</title>
        <authorList>
            <consortium name="Lawrence Berkeley National Laboratory"/>
            <person name="Van ingen-buijs V.A."/>
            <person name="Van westerhoven A.C."/>
            <person name="Haridas S."/>
            <person name="Skiadas P."/>
            <person name="Martin F."/>
            <person name="Groenewald J.Z."/>
            <person name="Crous P.W."/>
            <person name="Seidl M.F."/>
        </authorList>
    </citation>
    <scope>NUCLEOTIDE SEQUENCE [LARGE SCALE GENOMIC DNA]</scope>
    <source>
        <strain evidence="7 8">CPC 17464</strain>
    </source>
</reference>
<evidence type="ECO:0000256" key="5">
    <source>
        <dbReference type="ARBA" id="ARBA00023242"/>
    </source>
</evidence>
<comment type="similarity">
    <text evidence="3">Belongs to the DIF1/spd1 family.</text>
</comment>